<proteinExistence type="predicted"/>
<feature type="domain" description="HTH luxR-type" evidence="3">
    <location>
        <begin position="848"/>
        <end position="912"/>
    </location>
</feature>
<dbReference type="InterPro" id="IPR036388">
    <property type="entry name" value="WH-like_DNA-bd_sf"/>
</dbReference>
<dbReference type="SUPFAM" id="SSF46894">
    <property type="entry name" value="C-terminal effector domain of the bipartite response regulators"/>
    <property type="match status" value="1"/>
</dbReference>
<dbReference type="GO" id="GO:0004016">
    <property type="term" value="F:adenylate cyclase activity"/>
    <property type="evidence" value="ECO:0007669"/>
    <property type="project" value="TreeGrafter"/>
</dbReference>
<dbReference type="PANTHER" id="PTHR16305">
    <property type="entry name" value="TESTICULAR SOLUBLE ADENYLYL CYCLASE"/>
    <property type="match status" value="1"/>
</dbReference>
<evidence type="ECO:0000256" key="1">
    <source>
        <dbReference type="ARBA" id="ARBA00022741"/>
    </source>
</evidence>
<keyword evidence="5" id="KW-1185">Reference proteome</keyword>
<dbReference type="GO" id="GO:0005737">
    <property type="term" value="C:cytoplasm"/>
    <property type="evidence" value="ECO:0007669"/>
    <property type="project" value="TreeGrafter"/>
</dbReference>
<dbReference type="SMART" id="SM00421">
    <property type="entry name" value="HTH_LUXR"/>
    <property type="match status" value="1"/>
</dbReference>
<dbReference type="InterPro" id="IPR000792">
    <property type="entry name" value="Tscrpt_reg_LuxR_C"/>
</dbReference>
<dbReference type="GO" id="GO:0005524">
    <property type="term" value="F:ATP binding"/>
    <property type="evidence" value="ECO:0007669"/>
    <property type="project" value="UniProtKB-KW"/>
</dbReference>
<dbReference type="RefSeq" id="WP_203668849.1">
    <property type="nucleotide sequence ID" value="NZ_BONO01000016.1"/>
</dbReference>
<dbReference type="AlphaFoldDB" id="A0A919U3X5"/>
<protein>
    <submittedName>
        <fullName evidence="4">Helix-turn-helix transcriptional regulator</fullName>
    </submittedName>
</protein>
<dbReference type="EMBL" id="BONO01000016">
    <property type="protein sequence ID" value="GIG36821.1"/>
    <property type="molecule type" value="Genomic_DNA"/>
</dbReference>
<dbReference type="InterPro" id="IPR027417">
    <property type="entry name" value="P-loop_NTPase"/>
</dbReference>
<organism evidence="4 5">
    <name type="scientific">Cellulomonas pakistanensis</name>
    <dbReference type="NCBI Taxonomy" id="992287"/>
    <lineage>
        <taxon>Bacteria</taxon>
        <taxon>Bacillati</taxon>
        <taxon>Actinomycetota</taxon>
        <taxon>Actinomycetes</taxon>
        <taxon>Micrococcales</taxon>
        <taxon>Cellulomonadaceae</taxon>
        <taxon>Cellulomonas</taxon>
    </lineage>
</organism>
<evidence type="ECO:0000313" key="5">
    <source>
        <dbReference type="Proteomes" id="UP000642125"/>
    </source>
</evidence>
<dbReference type="Proteomes" id="UP000642125">
    <property type="component" value="Unassembled WGS sequence"/>
</dbReference>
<dbReference type="InterPro" id="IPR041664">
    <property type="entry name" value="AAA_16"/>
</dbReference>
<dbReference type="Gene3D" id="1.10.10.10">
    <property type="entry name" value="Winged helix-like DNA-binding domain superfamily/Winged helix DNA-binding domain"/>
    <property type="match status" value="1"/>
</dbReference>
<dbReference type="SUPFAM" id="SSF52540">
    <property type="entry name" value="P-loop containing nucleoside triphosphate hydrolases"/>
    <property type="match status" value="1"/>
</dbReference>
<evidence type="ECO:0000313" key="4">
    <source>
        <dbReference type="EMBL" id="GIG36821.1"/>
    </source>
</evidence>
<comment type="caution">
    <text evidence="4">The sequence shown here is derived from an EMBL/GenBank/DDBJ whole genome shotgun (WGS) entry which is preliminary data.</text>
</comment>
<dbReference type="GO" id="GO:0003677">
    <property type="term" value="F:DNA binding"/>
    <property type="evidence" value="ECO:0007669"/>
    <property type="project" value="InterPro"/>
</dbReference>
<accession>A0A919U3X5</accession>
<reference evidence="4" key="1">
    <citation type="submission" date="2021-01" db="EMBL/GenBank/DDBJ databases">
        <title>Whole genome shotgun sequence of Cellulomonas pakistanensis NBRC 110800.</title>
        <authorList>
            <person name="Komaki H."/>
            <person name="Tamura T."/>
        </authorList>
    </citation>
    <scope>NUCLEOTIDE SEQUENCE</scope>
    <source>
        <strain evidence="4">NBRC 110800</strain>
    </source>
</reference>
<evidence type="ECO:0000259" key="3">
    <source>
        <dbReference type="PROSITE" id="PS50043"/>
    </source>
</evidence>
<sequence>MGAQPRPLLGRDAELARLAGVVLGARNGASGALVVRGDPGIGKTSLLRATAEQADGCRVVQVAGYESEQAIAHAALDRLLRPLRDLVGAIPAHHAGALARATGAEDGPPPDRFLVGLAVLELLSAAGRKRPVLCTVDDAHLLDPETLTVLAFVARRLYAEPVALLLASRDDPAVDAATAGVPALRLTGLDPESAGALLRASAAPGADPLLLTRVAAATGGNPLALIDLADELTVQELTDSGLGEEPVPVGRHLVAHYARTIGRTPPATRSWLLVAAADSTGAIDLVEAAGRALGIPAGAAVPAEDAGLVDLGGSTRFRHPLVRAAAYTAATGAERRAAHAALSVAAREAGLAELEAWHAAKAVLGTDDAVAGRLERVADLAGARGGSVSRARVLGRAAELTPPGPARARRSVAAAEAAMAAGAAQLAAGLLDEVDERDLGPVERARALVVRVNLGVFTADPAVIVRATADLLAAARLLHGRDPEREQRALLQAFDFTLAVERRAAGCTLAELGGRLREGAGVREGPAAVVLAALGAHVLDPYPEAVPAMRRGLACVRALDGPAALPFLTAGVALATALGDPGARTEVLAAAARAARDTGALQVLDTALWVASIAELTGGTPRRAAQLVEEVRELRRAIGYDAEHVANVAQLAWAGAPRDHVATVSRAAAATGFGGVESSATGALAIRDLAEGRYGDAYAALAPEMGDPFLQVTPTRVPDLVEAAARSGHADAAAAGTAALEARAEASGSPWVRGLALRCRALVVAGPGSEELLRESVRALDAAGAEVDAARSRLLLGEALRRARRRGEAAHELRRALRALTATGATVFAERARSELRAAGADADRPPEEAALVDLTPREQTVARMAARGDTNAEIGAALFVSVHTVDYHLRKVFAKLGVTSRRQLKEHVGPA</sequence>
<dbReference type="Pfam" id="PF13191">
    <property type="entry name" value="AAA_16"/>
    <property type="match status" value="1"/>
</dbReference>
<name>A0A919U3X5_9CELL</name>
<dbReference type="CDD" id="cd06170">
    <property type="entry name" value="LuxR_C_like"/>
    <property type="match status" value="1"/>
</dbReference>
<dbReference type="PRINTS" id="PR00038">
    <property type="entry name" value="HTHLUXR"/>
</dbReference>
<dbReference type="PROSITE" id="PS50043">
    <property type="entry name" value="HTH_LUXR_2"/>
    <property type="match status" value="1"/>
</dbReference>
<dbReference type="Pfam" id="PF00196">
    <property type="entry name" value="GerE"/>
    <property type="match status" value="1"/>
</dbReference>
<keyword evidence="2" id="KW-0067">ATP-binding</keyword>
<gene>
    <name evidence="4" type="ORF">Cpa01nite_22020</name>
</gene>
<evidence type="ECO:0000256" key="2">
    <source>
        <dbReference type="ARBA" id="ARBA00022840"/>
    </source>
</evidence>
<dbReference type="InterPro" id="IPR016032">
    <property type="entry name" value="Sig_transdc_resp-reg_C-effctor"/>
</dbReference>
<keyword evidence="1" id="KW-0547">Nucleotide-binding</keyword>
<dbReference type="GO" id="GO:0006355">
    <property type="term" value="P:regulation of DNA-templated transcription"/>
    <property type="evidence" value="ECO:0007669"/>
    <property type="project" value="InterPro"/>
</dbReference>
<dbReference type="PANTHER" id="PTHR16305:SF35">
    <property type="entry name" value="TRANSCRIPTIONAL ACTIVATOR DOMAIN"/>
    <property type="match status" value="1"/>
</dbReference>